<name>A0ABY9YV33_9GAMM</name>
<gene>
    <name evidence="4" type="ORF">PDM29_20765</name>
</gene>
<dbReference type="Proteomes" id="UP001302072">
    <property type="component" value="Plasmid pST01"/>
</dbReference>
<reference evidence="4 5" key="1">
    <citation type="submission" date="2022-12" db="EMBL/GenBank/DDBJ databases">
        <title>Two new species, Stenotrophomonas aracearum and Stenotrophomonas oahuensis, isolated from Anthurium (Araceae family) in Hawaii.</title>
        <authorList>
            <person name="Chunag S.C."/>
            <person name="Dobhal S."/>
            <person name="Alvarez A."/>
            <person name="Arif M."/>
        </authorList>
    </citation>
    <scope>NUCLEOTIDE SEQUENCE [LARGE SCALE GENOMIC DNA]</scope>
    <source>
        <strain evidence="4 5">A5586</strain>
        <plasmid evidence="4 5">pST01</plasmid>
    </source>
</reference>
<protein>
    <submittedName>
        <fullName evidence="4">TrbG/VirB9 family P-type conjugative transfer protein</fullName>
    </submittedName>
</protein>
<evidence type="ECO:0000256" key="3">
    <source>
        <dbReference type="SAM" id="SignalP"/>
    </source>
</evidence>
<dbReference type="InterPro" id="IPR038161">
    <property type="entry name" value="VirB9/CagX/TrbG_C_sf"/>
</dbReference>
<dbReference type="Pfam" id="PF03524">
    <property type="entry name" value="CagX"/>
    <property type="match status" value="1"/>
</dbReference>
<dbReference type="InterPro" id="IPR010258">
    <property type="entry name" value="Conjugal_tfr_TrbG/VirB9/CagX"/>
</dbReference>
<keyword evidence="5" id="KW-1185">Reference proteome</keyword>
<dbReference type="InterPro" id="IPR033645">
    <property type="entry name" value="VirB9/CagX/TrbG_C"/>
</dbReference>
<organism evidence="4 5">
    <name type="scientific">Stenotrophomonas oahuensis</name>
    <dbReference type="NCBI Taxonomy" id="3003271"/>
    <lineage>
        <taxon>Bacteria</taxon>
        <taxon>Pseudomonadati</taxon>
        <taxon>Pseudomonadota</taxon>
        <taxon>Gammaproteobacteria</taxon>
        <taxon>Lysobacterales</taxon>
        <taxon>Lysobacteraceae</taxon>
        <taxon>Stenotrophomonas</taxon>
    </lineage>
</organism>
<dbReference type="RefSeq" id="WP_311193927.1">
    <property type="nucleotide sequence ID" value="NZ_CP115542.1"/>
</dbReference>
<geneLocation type="plasmid" evidence="4 5">
    <name>pST01</name>
</geneLocation>
<keyword evidence="2 3" id="KW-0732">Signal</keyword>
<evidence type="ECO:0000256" key="1">
    <source>
        <dbReference type="ARBA" id="ARBA00006135"/>
    </source>
</evidence>
<feature type="signal peptide" evidence="3">
    <location>
        <begin position="1"/>
        <end position="23"/>
    </location>
</feature>
<feature type="chain" id="PRO_5045387851" evidence="3">
    <location>
        <begin position="24"/>
        <end position="291"/>
    </location>
</feature>
<evidence type="ECO:0000256" key="2">
    <source>
        <dbReference type="ARBA" id="ARBA00022729"/>
    </source>
</evidence>
<sequence length="291" mass="32248">MSRTKILAMAVGILCSVPLHLSAAPAASLDRYQRESTSRFDPRVKIVEYNPLAIVTIKQALGYSTHIQLGADEQVLDVAAGDSMAWEIAPNGNHVFIKPKEIDGRTNLAIVTNKRPYQFVVDVIPKERLPDHEMTLFVVFMYPDDPVLKVAEQKVQDATQSIRTALNSSVQLSNTQYVACRRNKQINPVSVWDDGRFTYMRFRAGQSLPTVQAFLPDGQEAMVNYRMGGQEGDGIADSRTMILFQTAKRFSVRYGKAESCVINKAVDSADDAPSDDTGSTKSGILRVFRGK</sequence>
<evidence type="ECO:0000313" key="5">
    <source>
        <dbReference type="Proteomes" id="UP001302072"/>
    </source>
</evidence>
<evidence type="ECO:0000313" key="4">
    <source>
        <dbReference type="EMBL" id="WNH54849.1"/>
    </source>
</evidence>
<accession>A0ABY9YV33</accession>
<comment type="similarity">
    <text evidence="1">Belongs to the TrbG/VirB9 family.</text>
</comment>
<keyword evidence="4" id="KW-0614">Plasmid</keyword>
<proteinExistence type="inferred from homology"/>
<dbReference type="CDD" id="cd06911">
    <property type="entry name" value="VirB9_CagX_TrbG"/>
    <property type="match status" value="1"/>
</dbReference>
<dbReference type="Gene3D" id="2.60.40.2500">
    <property type="match status" value="1"/>
</dbReference>
<dbReference type="EMBL" id="CP115542">
    <property type="protein sequence ID" value="WNH54849.1"/>
    <property type="molecule type" value="Genomic_DNA"/>
</dbReference>